<feature type="region of interest" description="Disordered" evidence="1">
    <location>
        <begin position="100"/>
        <end position="146"/>
    </location>
</feature>
<gene>
    <name evidence="2" type="ORF">BGI32_07435</name>
</gene>
<dbReference type="InterPro" id="IPR036760">
    <property type="entry name" value="SspB-like_sf"/>
</dbReference>
<evidence type="ECO:0000256" key="1">
    <source>
        <dbReference type="SAM" id="MobiDB-lite"/>
    </source>
</evidence>
<keyword evidence="2" id="KW-0378">Hydrolase</keyword>
<dbReference type="GO" id="GO:0008233">
    <property type="term" value="F:peptidase activity"/>
    <property type="evidence" value="ECO:0007669"/>
    <property type="project" value="UniProtKB-KW"/>
</dbReference>
<dbReference type="Pfam" id="PF04386">
    <property type="entry name" value="SspB"/>
    <property type="match status" value="1"/>
</dbReference>
<organism evidence="2 3">
    <name type="scientific">Snodgrassella alvi</name>
    <dbReference type="NCBI Taxonomy" id="1196083"/>
    <lineage>
        <taxon>Bacteria</taxon>
        <taxon>Pseudomonadati</taxon>
        <taxon>Pseudomonadota</taxon>
        <taxon>Betaproteobacteria</taxon>
        <taxon>Neisseriales</taxon>
        <taxon>Neisseriaceae</taxon>
        <taxon>Snodgrassella</taxon>
    </lineage>
</organism>
<name>A0A2N9WT94_9NEIS</name>
<dbReference type="NCBIfam" id="NF008769">
    <property type="entry name" value="PRK11798.2-5"/>
    <property type="match status" value="1"/>
</dbReference>
<dbReference type="PIRSF" id="PIRSF005276">
    <property type="entry name" value="SspB"/>
    <property type="match status" value="1"/>
</dbReference>
<dbReference type="PANTHER" id="PTHR37486">
    <property type="entry name" value="STRINGENT STARVATION PROTEIN B"/>
    <property type="match status" value="1"/>
</dbReference>
<protein>
    <submittedName>
        <fullName evidence="2">ClpXP protease specificity-enhancing factor</fullName>
    </submittedName>
</protein>
<sequence>MSKLSTKPYILRALYQWALDSGYTPHIVAWVNDKTCVPRQYVRDNEIVLNIGAAAAHNLNIDNEWVNFAARFNGVSHDIWIPVGHVITLFARETGEGMGFEVEPLTDDDAPITEADEAAEPEDAAESKPAEDSGKSGGKKGLKIVK</sequence>
<dbReference type="RefSeq" id="WP_100091025.1">
    <property type="nucleotide sequence ID" value="NZ_MDVB01000084.1"/>
</dbReference>
<reference evidence="2 3" key="1">
    <citation type="journal article" date="2017" name="MBio">
        <title>Type VI secretion-mediated competition in the bee gut microbiome.</title>
        <authorList>
            <person name="Steele M.I."/>
            <person name="Kwong W.K."/>
            <person name="Powell J.E."/>
            <person name="Whiteley M."/>
            <person name="Moran N.A."/>
        </authorList>
    </citation>
    <scope>NUCLEOTIDE SEQUENCE [LARGE SCALE GENOMIC DNA]</scope>
    <source>
        <strain evidence="2 3">App2-2</strain>
    </source>
</reference>
<dbReference type="EMBL" id="MDVB01000084">
    <property type="protein sequence ID" value="PIT14554.1"/>
    <property type="molecule type" value="Genomic_DNA"/>
</dbReference>
<comment type="caution">
    <text evidence="2">The sequence shown here is derived from an EMBL/GenBank/DDBJ whole genome shotgun (WGS) entry which is preliminary data.</text>
</comment>
<dbReference type="AlphaFoldDB" id="A0A2N9WT94"/>
<dbReference type="Proteomes" id="UP000231293">
    <property type="component" value="Unassembled WGS sequence"/>
</dbReference>
<keyword evidence="2" id="KW-0645">Protease</keyword>
<feature type="compositionally biased region" description="Basic residues" evidence="1">
    <location>
        <begin position="137"/>
        <end position="146"/>
    </location>
</feature>
<feature type="compositionally biased region" description="Basic and acidic residues" evidence="1">
    <location>
        <begin position="125"/>
        <end position="134"/>
    </location>
</feature>
<proteinExistence type="predicted"/>
<evidence type="ECO:0000313" key="2">
    <source>
        <dbReference type="EMBL" id="PIT14554.1"/>
    </source>
</evidence>
<dbReference type="GO" id="GO:0006508">
    <property type="term" value="P:proteolysis"/>
    <property type="evidence" value="ECO:0007669"/>
    <property type="project" value="UniProtKB-KW"/>
</dbReference>
<dbReference type="PANTHER" id="PTHR37486:SF1">
    <property type="entry name" value="STRINGENT STARVATION PROTEIN B"/>
    <property type="match status" value="1"/>
</dbReference>
<evidence type="ECO:0000313" key="3">
    <source>
        <dbReference type="Proteomes" id="UP000231293"/>
    </source>
</evidence>
<feature type="compositionally biased region" description="Acidic residues" evidence="1">
    <location>
        <begin position="104"/>
        <end position="124"/>
    </location>
</feature>
<accession>A0A2N9WT94</accession>
<dbReference type="Gene3D" id="2.30.30.220">
    <property type="entry name" value="SspB-like"/>
    <property type="match status" value="1"/>
</dbReference>
<dbReference type="SUPFAM" id="SSF101738">
    <property type="entry name" value="SspB-like"/>
    <property type="match status" value="1"/>
</dbReference>
<dbReference type="InterPro" id="IPR007481">
    <property type="entry name" value="SspB"/>
</dbReference>